<feature type="signal peptide" evidence="2">
    <location>
        <begin position="1"/>
        <end position="15"/>
    </location>
</feature>
<gene>
    <name evidence="3" type="ORF">GLAREA_11333</name>
</gene>
<evidence type="ECO:0008006" key="5">
    <source>
        <dbReference type="Google" id="ProtNLM"/>
    </source>
</evidence>
<feature type="region of interest" description="Disordered" evidence="1">
    <location>
        <begin position="437"/>
        <end position="467"/>
    </location>
</feature>
<sequence>MLSILLLLPSASAIALPTSLPTATDIPSSLNDSTFDPSYYLDGYEGCDGPQELAIKDAFTEAIQLIGGTEVPVDATGSMITEYPAFEWTSAGAIEYFGPAERTEEYRYTVKGNLDRAAKVQHTWRWLPPWSKKMSVSCNDPEQRCPVCQEPGTVSKVYAYNIDFEAHVNFCPRFFGLSTLQGKMNEMAVKPLREQGYVYSYINRGLVWAHELLHIDAIGKGTGFDHVWDVPVPYYHPDVPYDPVNGILQTAYGPLFTKWLAQSDLVQDFYASSNAENYAMFFMANFVNRKRKFYPSLPQVAINPFREPKDGDYTGVPPKEEPSEQVAGCVPPKFKVPILAQTTITPTGPTMSPTSPPTDLPKLTSQAYCTETLQDGKLIFHEKTVDPCPSAQPTPPPPPPTPAPITKRLFVMYEEYMDQILAENHWDFFTRPGDNNDKWDPCKSKPTLEEKKAPDGDIESPPTPNGSWTMKLFDVSDCVYSNDGNSMGTLNCPGMATPVTCVKEEVAPTIPCANGNYLCFQKEVRLCGVSQSSSPPQVAKMIFRQKRESCKLMKEYLKSIMLKLLSNWTPQKGEKVAEGGE</sequence>
<keyword evidence="2" id="KW-0732">Signal</keyword>
<feature type="compositionally biased region" description="Basic and acidic residues" evidence="1">
    <location>
        <begin position="437"/>
        <end position="455"/>
    </location>
</feature>
<feature type="chain" id="PRO_5012723232" description="Metalloproteases (Zincins), catalytic" evidence="2">
    <location>
        <begin position="16"/>
        <end position="581"/>
    </location>
</feature>
<evidence type="ECO:0000256" key="2">
    <source>
        <dbReference type="SAM" id="SignalP"/>
    </source>
</evidence>
<dbReference type="KEGG" id="glz:GLAREA_11333"/>
<dbReference type="eggNOG" id="ENOG502T0Y7">
    <property type="taxonomic scope" value="Eukaryota"/>
</dbReference>
<proteinExistence type="predicted"/>
<protein>
    <recommendedName>
        <fullName evidence="5">Metalloproteases (Zincins), catalytic</fullName>
    </recommendedName>
</protein>
<dbReference type="EMBL" id="KE145354">
    <property type="protein sequence ID" value="EPE35633.1"/>
    <property type="molecule type" value="Genomic_DNA"/>
</dbReference>
<dbReference type="Proteomes" id="UP000016922">
    <property type="component" value="Unassembled WGS sequence"/>
</dbReference>
<reference evidence="3 4" key="1">
    <citation type="journal article" date="2013" name="BMC Genomics">
        <title>Genomics-driven discovery of the pneumocandin biosynthetic gene cluster in the fungus Glarea lozoyensis.</title>
        <authorList>
            <person name="Chen L."/>
            <person name="Yue Q."/>
            <person name="Zhang X."/>
            <person name="Xiang M."/>
            <person name="Wang C."/>
            <person name="Li S."/>
            <person name="Che Y."/>
            <person name="Ortiz-Lopez F.J."/>
            <person name="Bills G.F."/>
            <person name="Liu X."/>
            <person name="An Z."/>
        </authorList>
    </citation>
    <scope>NUCLEOTIDE SEQUENCE [LARGE SCALE GENOMIC DNA]</scope>
    <source>
        <strain evidence="4">ATCC 20868 / MF5171</strain>
    </source>
</reference>
<name>S3EBE3_GLAL2</name>
<dbReference type="GO" id="GO:0008237">
    <property type="term" value="F:metallopeptidase activity"/>
    <property type="evidence" value="ECO:0007669"/>
    <property type="project" value="InterPro"/>
</dbReference>
<evidence type="ECO:0000313" key="4">
    <source>
        <dbReference type="Proteomes" id="UP000016922"/>
    </source>
</evidence>
<organism evidence="3 4">
    <name type="scientific">Glarea lozoyensis (strain ATCC 20868 / MF5171)</name>
    <dbReference type="NCBI Taxonomy" id="1116229"/>
    <lineage>
        <taxon>Eukaryota</taxon>
        <taxon>Fungi</taxon>
        <taxon>Dikarya</taxon>
        <taxon>Ascomycota</taxon>
        <taxon>Pezizomycotina</taxon>
        <taxon>Leotiomycetes</taxon>
        <taxon>Helotiales</taxon>
        <taxon>Helotiaceae</taxon>
        <taxon>Glarea</taxon>
    </lineage>
</organism>
<keyword evidence="4" id="KW-1185">Reference proteome</keyword>
<dbReference type="AlphaFoldDB" id="S3EBE3"/>
<dbReference type="OrthoDB" id="1896086at2759"/>
<dbReference type="RefSeq" id="XP_008077712.1">
    <property type="nucleotide sequence ID" value="XM_008079521.1"/>
</dbReference>
<dbReference type="HOGENOM" id="CLU_041303_0_0_1"/>
<evidence type="ECO:0000313" key="3">
    <source>
        <dbReference type="EMBL" id="EPE35633.1"/>
    </source>
</evidence>
<dbReference type="Gene3D" id="3.40.390.10">
    <property type="entry name" value="Collagenase (Catalytic Domain)"/>
    <property type="match status" value="1"/>
</dbReference>
<dbReference type="InterPro" id="IPR024079">
    <property type="entry name" value="MetalloPept_cat_dom_sf"/>
</dbReference>
<evidence type="ECO:0000256" key="1">
    <source>
        <dbReference type="SAM" id="MobiDB-lite"/>
    </source>
</evidence>
<dbReference type="GeneID" id="19470374"/>
<accession>S3EBE3</accession>